<dbReference type="InterPro" id="IPR029058">
    <property type="entry name" value="AB_hydrolase_fold"/>
</dbReference>
<evidence type="ECO:0000259" key="2">
    <source>
        <dbReference type="Pfam" id="PF07859"/>
    </source>
</evidence>
<dbReference type="PANTHER" id="PTHR48081:SF8">
    <property type="entry name" value="ALPHA_BETA HYDROLASE FOLD-3 DOMAIN-CONTAINING PROTEIN-RELATED"/>
    <property type="match status" value="1"/>
</dbReference>
<comment type="caution">
    <text evidence="3">The sequence shown here is derived from an EMBL/GenBank/DDBJ whole genome shotgun (WGS) entry which is preliminary data.</text>
</comment>
<keyword evidence="1 3" id="KW-0378">Hydrolase</keyword>
<dbReference type="AlphaFoldDB" id="A0A5C8M2S2"/>
<evidence type="ECO:0000313" key="4">
    <source>
        <dbReference type="Proteomes" id="UP000321814"/>
    </source>
</evidence>
<dbReference type="Gene3D" id="3.40.50.1820">
    <property type="entry name" value="alpha/beta hydrolase"/>
    <property type="match status" value="1"/>
</dbReference>
<keyword evidence="4" id="KW-1185">Reference proteome</keyword>
<dbReference type="RefSeq" id="WP_147902706.1">
    <property type="nucleotide sequence ID" value="NZ_BAAAGC010000002.1"/>
</dbReference>
<dbReference type="InterPro" id="IPR050300">
    <property type="entry name" value="GDXG_lipolytic_enzyme"/>
</dbReference>
<sequence>MNKSGYLAQYKKKQQPFVFGLCFLCTGFFAVLPDLAFARLQNEAALELLHPDYRNQLTEVSQLVDKIGFADITAENYKKVRIAEAAQIKKPAPIPVVSQKTIPGAEGEPDVSIRLINSLAGDAKPVILYMHGGGFVLGSAALYLPNMQKIAEKYNCTVVMVEYRLAPETPFPGALEDNYAALKYLYNNASELGIDKDHIVLMGHSAGGGHAAMLAIAARDRAEIPVKHQVLIFPMLDDRTGSSRTVPAHIGQLLWTPTSNAFGWSALLGQKAGMSEVPYGSVPARVTDLSKLPPTDIVVGAIDLFVEEDMEYAKRLILSGVPTEIHVLPGMFHASETIYPDAAISKRFSELESEAIARALRR</sequence>
<organism evidence="3 4">
    <name type="scientific">Rheinheimera tangshanensis</name>
    <dbReference type="NCBI Taxonomy" id="400153"/>
    <lineage>
        <taxon>Bacteria</taxon>
        <taxon>Pseudomonadati</taxon>
        <taxon>Pseudomonadota</taxon>
        <taxon>Gammaproteobacteria</taxon>
        <taxon>Chromatiales</taxon>
        <taxon>Chromatiaceae</taxon>
        <taxon>Rheinheimera</taxon>
    </lineage>
</organism>
<dbReference type="OrthoDB" id="5729797at2"/>
<feature type="domain" description="Alpha/beta hydrolase fold-3" evidence="2">
    <location>
        <begin position="127"/>
        <end position="334"/>
    </location>
</feature>
<evidence type="ECO:0000313" key="3">
    <source>
        <dbReference type="EMBL" id="TXK82745.1"/>
    </source>
</evidence>
<protein>
    <submittedName>
        <fullName evidence="3">Alpha/beta hydrolase</fullName>
    </submittedName>
</protein>
<dbReference type="Proteomes" id="UP000321814">
    <property type="component" value="Unassembled WGS sequence"/>
</dbReference>
<evidence type="ECO:0000256" key="1">
    <source>
        <dbReference type="ARBA" id="ARBA00022801"/>
    </source>
</evidence>
<gene>
    <name evidence="3" type="ORF">FU839_00170</name>
</gene>
<dbReference type="Pfam" id="PF07859">
    <property type="entry name" value="Abhydrolase_3"/>
    <property type="match status" value="1"/>
</dbReference>
<dbReference type="PANTHER" id="PTHR48081">
    <property type="entry name" value="AB HYDROLASE SUPERFAMILY PROTEIN C4A8.06C"/>
    <property type="match status" value="1"/>
</dbReference>
<dbReference type="InterPro" id="IPR013094">
    <property type="entry name" value="AB_hydrolase_3"/>
</dbReference>
<reference evidence="3 4" key="1">
    <citation type="submission" date="2019-08" db="EMBL/GenBank/DDBJ databases">
        <title>Draft genome analysis of Rheinheimera tangshanensis isolated from the roots of fresh rice plants (Oryza sativa).</title>
        <authorList>
            <person name="Yu Q."/>
            <person name="Qi Y."/>
            <person name="Zhang H."/>
            <person name="Pu J."/>
        </authorList>
    </citation>
    <scope>NUCLEOTIDE SEQUENCE [LARGE SCALE GENOMIC DNA]</scope>
    <source>
        <strain evidence="3 4">JA3-B52</strain>
    </source>
</reference>
<accession>A0A5C8M2S2</accession>
<dbReference type="EMBL" id="VRLR01000001">
    <property type="protein sequence ID" value="TXK82745.1"/>
    <property type="molecule type" value="Genomic_DNA"/>
</dbReference>
<dbReference type="GO" id="GO:0016787">
    <property type="term" value="F:hydrolase activity"/>
    <property type="evidence" value="ECO:0007669"/>
    <property type="project" value="UniProtKB-KW"/>
</dbReference>
<name>A0A5C8M2S2_9GAMM</name>
<proteinExistence type="predicted"/>
<dbReference type="SUPFAM" id="SSF53474">
    <property type="entry name" value="alpha/beta-Hydrolases"/>
    <property type="match status" value="1"/>
</dbReference>